<reference evidence="1 2" key="2">
    <citation type="journal article" date="2010" name="Stand. Genomic Sci.">
        <title>Complete genome sequence of Alicyclobacillus acidocaldarius type strain (104-IA).</title>
        <authorList>
            <person name="Mavromatis K."/>
            <person name="Sikorski J."/>
            <person name="Lapidus A."/>
            <person name="Glavina Del Rio T."/>
            <person name="Copeland A."/>
            <person name="Tice H."/>
            <person name="Cheng J.F."/>
            <person name="Lucas S."/>
            <person name="Chen F."/>
            <person name="Nolan M."/>
            <person name="Bruce D."/>
            <person name="Goodwin L."/>
            <person name="Pitluck S."/>
            <person name="Ivanova N."/>
            <person name="Ovchinnikova G."/>
            <person name="Pati A."/>
            <person name="Chen A."/>
            <person name="Palaniappan K."/>
            <person name="Land M."/>
            <person name="Hauser L."/>
            <person name="Chang Y.J."/>
            <person name="Jeffries C.D."/>
            <person name="Chain P."/>
            <person name="Meincke L."/>
            <person name="Sims D."/>
            <person name="Chertkov O."/>
            <person name="Han C."/>
            <person name="Brettin T."/>
            <person name="Detter J.C."/>
            <person name="Wahrenburg C."/>
            <person name="Rohde M."/>
            <person name="Pukall R."/>
            <person name="Goker M."/>
            <person name="Bristow J."/>
            <person name="Eisen J.A."/>
            <person name="Markowitz V."/>
            <person name="Hugenholtz P."/>
            <person name="Klenk H.P."/>
            <person name="Kyrpides N.C."/>
        </authorList>
    </citation>
    <scope>NUCLEOTIDE SEQUENCE [LARGE SCALE GENOMIC DNA]</scope>
    <source>
        <strain evidence="2">ATCC 27009 / DSM 446 / BCRC 14685 / JCM 5260 / KCTC 1825 / NBRC 15652 / NCIMB 11725 / NRRL B-14509 / 104-IA</strain>
    </source>
</reference>
<accession>C8WVP8</accession>
<evidence type="ECO:0000313" key="2">
    <source>
        <dbReference type="Proteomes" id="UP000001917"/>
    </source>
</evidence>
<dbReference type="eggNOG" id="ENOG502ZGUZ">
    <property type="taxonomic scope" value="Bacteria"/>
</dbReference>
<protein>
    <submittedName>
        <fullName evidence="1">Uncharacterized protein</fullName>
    </submittedName>
</protein>
<gene>
    <name evidence="1" type="ordered locus">Aaci_1137</name>
</gene>
<reference evidence="2" key="1">
    <citation type="submission" date="2009-09" db="EMBL/GenBank/DDBJ databases">
        <title>The complete chromosome of Alicyclobacillus acidocaldarius subsp. acidocaldarius DSM 446.</title>
        <authorList>
            <consortium name="US DOE Joint Genome Institute (JGI-PGF)"/>
            <person name="Lucas S."/>
            <person name="Copeland A."/>
            <person name="Lapidus A."/>
            <person name="Glavina del Rio T."/>
            <person name="Dalin E."/>
            <person name="Tice H."/>
            <person name="Bruce D."/>
            <person name="Goodwin L."/>
            <person name="Pitluck S."/>
            <person name="Kyrpides N."/>
            <person name="Mavromatis K."/>
            <person name="Ivanova N."/>
            <person name="Ovchinnikova G."/>
            <person name="Chertkov O."/>
            <person name="Sims D."/>
            <person name="Brettin T."/>
            <person name="Detter J.C."/>
            <person name="Han C."/>
            <person name="Larimer F."/>
            <person name="Land M."/>
            <person name="Hauser L."/>
            <person name="Markowitz V."/>
            <person name="Cheng J.-F."/>
            <person name="Hugenholtz P."/>
            <person name="Woyke T."/>
            <person name="Wu D."/>
            <person name="Pukall R."/>
            <person name="Klenk H.-P."/>
            <person name="Eisen J.A."/>
        </authorList>
    </citation>
    <scope>NUCLEOTIDE SEQUENCE [LARGE SCALE GENOMIC DNA]</scope>
    <source>
        <strain evidence="2">ATCC 27009 / DSM 446 / BCRC 14685 / JCM 5260 / KCTC 1825 / NBRC 15652 / NCIMB 11725 / NRRL B-14509 / 104-IA</strain>
    </source>
</reference>
<dbReference type="KEGG" id="aac:Aaci_1137"/>
<dbReference type="HOGENOM" id="CLU_2115824_0_0_9"/>
<keyword evidence="2" id="KW-1185">Reference proteome</keyword>
<dbReference type="STRING" id="521098.Aaci_1137"/>
<organism evidence="1 2">
    <name type="scientific">Alicyclobacillus acidocaldarius subsp. acidocaldarius (strain ATCC 27009 / DSM 446 / BCRC 14685 / JCM 5260 / KCTC 1825 / NBRC 15652 / NCIMB 11725 / NRRL B-14509 / 104-IA)</name>
    <name type="common">Bacillus acidocaldarius</name>
    <dbReference type="NCBI Taxonomy" id="521098"/>
    <lineage>
        <taxon>Bacteria</taxon>
        <taxon>Bacillati</taxon>
        <taxon>Bacillota</taxon>
        <taxon>Bacilli</taxon>
        <taxon>Bacillales</taxon>
        <taxon>Alicyclobacillaceae</taxon>
        <taxon>Alicyclobacillus</taxon>
    </lineage>
</organism>
<dbReference type="EMBL" id="CP001727">
    <property type="protein sequence ID" value="ACV58170.1"/>
    <property type="molecule type" value="Genomic_DNA"/>
</dbReference>
<dbReference type="AlphaFoldDB" id="C8WVP8"/>
<proteinExistence type="predicted"/>
<sequence>MSFEQTLLQEWVRQMLKNARRHQRKRARQPSNDYERGAVNAYYEMLKSLRNTLETFGQDFRAYGLDVDLEEELLSLRRAGRRGPRRSIRDVAGAWKEHEQEVREELKEILGREW</sequence>
<dbReference type="RefSeq" id="WP_012810512.1">
    <property type="nucleotide sequence ID" value="NC_013205.1"/>
</dbReference>
<evidence type="ECO:0000313" key="1">
    <source>
        <dbReference type="EMBL" id="ACV58170.1"/>
    </source>
</evidence>
<name>C8WVP8_ALIAD</name>
<dbReference type="Proteomes" id="UP000001917">
    <property type="component" value="Chromosome"/>
</dbReference>